<proteinExistence type="predicted"/>
<dbReference type="PANTHER" id="PTHR15629">
    <property type="entry name" value="SH3YL1 PROTEIN"/>
    <property type="match status" value="1"/>
</dbReference>
<organism evidence="2 3">
    <name type="scientific">Artemisia annua</name>
    <name type="common">Sweet wormwood</name>
    <dbReference type="NCBI Taxonomy" id="35608"/>
    <lineage>
        <taxon>Eukaryota</taxon>
        <taxon>Viridiplantae</taxon>
        <taxon>Streptophyta</taxon>
        <taxon>Embryophyta</taxon>
        <taxon>Tracheophyta</taxon>
        <taxon>Spermatophyta</taxon>
        <taxon>Magnoliopsida</taxon>
        <taxon>eudicotyledons</taxon>
        <taxon>Gunneridae</taxon>
        <taxon>Pentapetalae</taxon>
        <taxon>asterids</taxon>
        <taxon>campanulids</taxon>
        <taxon>Asterales</taxon>
        <taxon>Asteraceae</taxon>
        <taxon>Asteroideae</taxon>
        <taxon>Anthemideae</taxon>
        <taxon>Artemisiinae</taxon>
        <taxon>Artemisia</taxon>
    </lineage>
</organism>
<dbReference type="InterPro" id="IPR007461">
    <property type="entry name" value="Ysc84_actin-binding"/>
</dbReference>
<dbReference type="Proteomes" id="UP000245207">
    <property type="component" value="Unassembled WGS sequence"/>
</dbReference>
<dbReference type="PANTHER" id="PTHR15629:SF43">
    <property type="entry name" value="RING_FYVE_PHD-TYPE ZINC FINGER FAMILY PROTEIN"/>
    <property type="match status" value="1"/>
</dbReference>
<comment type="caution">
    <text evidence="2">The sequence shown here is derived from an EMBL/GenBank/DDBJ whole genome shotgun (WGS) entry which is preliminary data.</text>
</comment>
<dbReference type="GO" id="GO:0035091">
    <property type="term" value="F:phosphatidylinositol binding"/>
    <property type="evidence" value="ECO:0007669"/>
    <property type="project" value="TreeGrafter"/>
</dbReference>
<reference evidence="2 3" key="1">
    <citation type="journal article" date="2018" name="Mol. Plant">
        <title>The genome of Artemisia annua provides insight into the evolution of Asteraceae family and artemisinin biosynthesis.</title>
        <authorList>
            <person name="Shen Q."/>
            <person name="Zhang L."/>
            <person name="Liao Z."/>
            <person name="Wang S."/>
            <person name="Yan T."/>
            <person name="Shi P."/>
            <person name="Liu M."/>
            <person name="Fu X."/>
            <person name="Pan Q."/>
            <person name="Wang Y."/>
            <person name="Lv Z."/>
            <person name="Lu X."/>
            <person name="Zhang F."/>
            <person name="Jiang W."/>
            <person name="Ma Y."/>
            <person name="Chen M."/>
            <person name="Hao X."/>
            <person name="Li L."/>
            <person name="Tang Y."/>
            <person name="Lv G."/>
            <person name="Zhou Y."/>
            <person name="Sun X."/>
            <person name="Brodelius P.E."/>
            <person name="Rose J.K.C."/>
            <person name="Tang K."/>
        </authorList>
    </citation>
    <scope>NUCLEOTIDE SEQUENCE [LARGE SCALE GENOMIC DNA]</scope>
    <source>
        <strain evidence="3">cv. Huhao1</strain>
        <tissue evidence="2">Leaf</tissue>
    </source>
</reference>
<dbReference type="Pfam" id="PF04366">
    <property type="entry name" value="Ysc84"/>
    <property type="match status" value="1"/>
</dbReference>
<feature type="domain" description="Ysc84 actin-binding" evidence="1">
    <location>
        <begin position="2"/>
        <end position="55"/>
    </location>
</feature>
<dbReference type="OrthoDB" id="443981at2759"/>
<evidence type="ECO:0000313" key="2">
    <source>
        <dbReference type="EMBL" id="PWA69245.1"/>
    </source>
</evidence>
<dbReference type="EMBL" id="PKPP01003481">
    <property type="protein sequence ID" value="PWA69245.1"/>
    <property type="molecule type" value="Genomic_DNA"/>
</dbReference>
<evidence type="ECO:0000259" key="1">
    <source>
        <dbReference type="Pfam" id="PF04366"/>
    </source>
</evidence>
<dbReference type="STRING" id="35608.A0A2U1N6U3"/>
<accession>A0A2U1N6U3</accession>
<evidence type="ECO:0000313" key="3">
    <source>
        <dbReference type="Proteomes" id="UP000245207"/>
    </source>
</evidence>
<name>A0A2U1N6U3_ARTAN</name>
<dbReference type="AlphaFoldDB" id="A0A2U1N6U3"/>
<sequence length="62" mass="6678">MGAFVGCSLEGSVVTTRTRENSRFYGKQYIAAPEILLGSLARPPAAATLYRALADIYQKLGI</sequence>
<keyword evidence="3" id="KW-1185">Reference proteome</keyword>
<dbReference type="InterPro" id="IPR051702">
    <property type="entry name" value="SH3_domain_YSC84-like"/>
</dbReference>
<gene>
    <name evidence="2" type="ORF">CTI12_AA300290</name>
</gene>
<protein>
    <submittedName>
        <fullName evidence="2">LAS seventeen-binding protein 3</fullName>
    </submittedName>
</protein>